<dbReference type="OrthoDB" id="37537at2759"/>
<sequence length="259" mass="28924">MPKPNHLPTSKQAFEALDYAVEHGATFWNSDKVFLSVKGAVDSNCHPHGDEELLTTSIHNILTTLRNTKKLDLFDVGLSEASATTIRRAHAVLSIVAVEVEYSLCSREIEENDVLSTYKESNIPLIAYSPLDMGLLTDAMKKKEELERFTAAFPPVHCFDRFQPETFEKNFECLHALQALAKSYYRTLPEMALSFPITMVEGMVIPIPGATNVTLLAQNLNAVSKPLSTAQIKEIYAALEKYPIAAYRYSEQLQSILLV</sequence>
<evidence type="ECO:0000313" key="4">
    <source>
        <dbReference type="Proteomes" id="UP000016088"/>
    </source>
</evidence>
<dbReference type="SUPFAM" id="SSF51430">
    <property type="entry name" value="NAD(P)-linked oxidoreductase"/>
    <property type="match status" value="1"/>
</dbReference>
<dbReference type="RefSeq" id="XP_013016721.1">
    <property type="nucleotide sequence ID" value="XM_013161267.1"/>
</dbReference>
<accession>S9R5F9</accession>
<dbReference type="Pfam" id="PF00248">
    <property type="entry name" value="Aldo_ket_red"/>
    <property type="match status" value="1"/>
</dbReference>
<dbReference type="GO" id="GO:0016491">
    <property type="term" value="F:oxidoreductase activity"/>
    <property type="evidence" value="ECO:0007669"/>
    <property type="project" value="UniProtKB-KW"/>
</dbReference>
<dbReference type="PANTHER" id="PTHR43625">
    <property type="entry name" value="AFLATOXIN B1 ALDEHYDE REDUCTASE"/>
    <property type="match status" value="1"/>
</dbReference>
<gene>
    <name evidence="3" type="ORF">SOCG_02777</name>
</gene>
<evidence type="ECO:0000259" key="2">
    <source>
        <dbReference type="Pfam" id="PF00248"/>
    </source>
</evidence>
<dbReference type="InterPro" id="IPR050791">
    <property type="entry name" value="Aldo-Keto_reductase"/>
</dbReference>
<dbReference type="GO" id="GO:0005737">
    <property type="term" value="C:cytoplasm"/>
    <property type="evidence" value="ECO:0007669"/>
    <property type="project" value="TreeGrafter"/>
</dbReference>
<dbReference type="PANTHER" id="PTHR43625:SF78">
    <property type="entry name" value="PYRIDOXAL REDUCTASE-RELATED"/>
    <property type="match status" value="1"/>
</dbReference>
<keyword evidence="4" id="KW-1185">Reference proteome</keyword>
<protein>
    <submittedName>
        <fullName evidence="3">Pyridoxal reductase</fullName>
    </submittedName>
</protein>
<dbReference type="InterPro" id="IPR036812">
    <property type="entry name" value="NAD(P)_OxRdtase_dom_sf"/>
</dbReference>
<organism evidence="3 4">
    <name type="scientific">Schizosaccharomyces octosporus (strain yFS286)</name>
    <name type="common">Fission yeast</name>
    <name type="synonym">Octosporomyces octosporus</name>
    <dbReference type="NCBI Taxonomy" id="483514"/>
    <lineage>
        <taxon>Eukaryota</taxon>
        <taxon>Fungi</taxon>
        <taxon>Dikarya</taxon>
        <taxon>Ascomycota</taxon>
        <taxon>Taphrinomycotina</taxon>
        <taxon>Schizosaccharomycetes</taxon>
        <taxon>Schizosaccharomycetales</taxon>
        <taxon>Schizosaccharomycetaceae</taxon>
        <taxon>Schizosaccharomyces</taxon>
    </lineage>
</organism>
<dbReference type="InterPro" id="IPR023210">
    <property type="entry name" value="NADP_OxRdtase_dom"/>
</dbReference>
<dbReference type="EMBL" id="KE503206">
    <property type="protein sequence ID" value="EPX73555.1"/>
    <property type="molecule type" value="Genomic_DNA"/>
</dbReference>
<dbReference type="Proteomes" id="UP000016088">
    <property type="component" value="Unassembled WGS sequence"/>
</dbReference>
<feature type="domain" description="NADP-dependent oxidoreductase" evidence="2">
    <location>
        <begin position="76"/>
        <end position="238"/>
    </location>
</feature>
<dbReference type="GeneID" id="25031751"/>
<evidence type="ECO:0000256" key="1">
    <source>
        <dbReference type="ARBA" id="ARBA00023002"/>
    </source>
</evidence>
<dbReference type="eggNOG" id="KOG1575">
    <property type="taxonomic scope" value="Eukaryota"/>
</dbReference>
<evidence type="ECO:0000313" key="3">
    <source>
        <dbReference type="EMBL" id="EPX73555.1"/>
    </source>
</evidence>
<dbReference type="AlphaFoldDB" id="S9R5F9"/>
<proteinExistence type="predicted"/>
<dbReference type="HOGENOM" id="CLU_023205_2_1_1"/>
<name>S9R5F9_SCHOY</name>
<dbReference type="Gene3D" id="3.20.20.100">
    <property type="entry name" value="NADP-dependent oxidoreductase domain"/>
    <property type="match status" value="1"/>
</dbReference>
<reference evidence="3 4" key="1">
    <citation type="journal article" date="2011" name="Science">
        <title>Comparative functional genomics of the fission yeasts.</title>
        <authorList>
            <person name="Rhind N."/>
            <person name="Chen Z."/>
            <person name="Yassour M."/>
            <person name="Thompson D.A."/>
            <person name="Haas B.J."/>
            <person name="Habib N."/>
            <person name="Wapinski I."/>
            <person name="Roy S."/>
            <person name="Lin M.F."/>
            <person name="Heiman D.I."/>
            <person name="Young S.K."/>
            <person name="Furuya K."/>
            <person name="Guo Y."/>
            <person name="Pidoux A."/>
            <person name="Chen H.M."/>
            <person name="Robbertse B."/>
            <person name="Goldberg J.M."/>
            <person name="Aoki K."/>
            <person name="Bayne E.H."/>
            <person name="Berlin A.M."/>
            <person name="Desjardins C.A."/>
            <person name="Dobbs E."/>
            <person name="Dukaj L."/>
            <person name="Fan L."/>
            <person name="FitzGerald M.G."/>
            <person name="French C."/>
            <person name="Gujja S."/>
            <person name="Hansen K."/>
            <person name="Keifenheim D."/>
            <person name="Levin J.Z."/>
            <person name="Mosher R.A."/>
            <person name="Mueller C.A."/>
            <person name="Pfiffner J."/>
            <person name="Priest M."/>
            <person name="Russ C."/>
            <person name="Smialowska A."/>
            <person name="Swoboda P."/>
            <person name="Sykes S.M."/>
            <person name="Vaughn M."/>
            <person name="Vengrova S."/>
            <person name="Yoder R."/>
            <person name="Zeng Q."/>
            <person name="Allshire R."/>
            <person name="Baulcombe D."/>
            <person name="Birren B.W."/>
            <person name="Brown W."/>
            <person name="Ekwall K."/>
            <person name="Kellis M."/>
            <person name="Leatherwood J."/>
            <person name="Levin H."/>
            <person name="Margalit H."/>
            <person name="Martienssen R."/>
            <person name="Nieduszynski C.A."/>
            <person name="Spatafora J.W."/>
            <person name="Friedman N."/>
            <person name="Dalgaard J.Z."/>
            <person name="Baumann P."/>
            <person name="Niki H."/>
            <person name="Regev A."/>
            <person name="Nusbaum C."/>
        </authorList>
    </citation>
    <scope>NUCLEOTIDE SEQUENCE [LARGE SCALE GENOMIC DNA]</scope>
    <source>
        <strain evidence="4">yFS286</strain>
    </source>
</reference>
<dbReference type="VEuPathDB" id="FungiDB:SOCG_02777"/>
<dbReference type="OMA" id="IDIFGCA"/>
<keyword evidence="1" id="KW-0560">Oxidoreductase</keyword>